<dbReference type="EMBL" id="HBUE01005969">
    <property type="protein sequence ID" value="CAG6446056.1"/>
    <property type="molecule type" value="Transcribed_RNA"/>
</dbReference>
<dbReference type="EMBL" id="HBUE01292142">
    <property type="protein sequence ID" value="CAG6574530.1"/>
    <property type="molecule type" value="Transcribed_RNA"/>
</dbReference>
<dbReference type="AlphaFoldDB" id="A0A8D7ZYD2"/>
<sequence>MYRYSRNSSPFAGLLHVVEPPWPFFFFFRSDVLVDSAELDEVMVWSPELLLPTPLSEVYETRTTRGRENFSRKCSANRGSPVESLLSLEPLLSPVEQSPPPEDSEFSL</sequence>
<dbReference type="EMBL" id="HBUE01005968">
    <property type="protein sequence ID" value="CAG6446052.1"/>
    <property type="molecule type" value="Transcribed_RNA"/>
</dbReference>
<dbReference type="EMBL" id="HBUE01005966">
    <property type="protein sequence ID" value="CAG6446044.1"/>
    <property type="molecule type" value="Transcribed_RNA"/>
</dbReference>
<reference evidence="1" key="1">
    <citation type="submission" date="2021-05" db="EMBL/GenBank/DDBJ databases">
        <authorList>
            <person name="Alioto T."/>
            <person name="Alioto T."/>
            <person name="Gomez Garrido J."/>
        </authorList>
    </citation>
    <scope>NUCLEOTIDE SEQUENCE</scope>
</reference>
<proteinExistence type="predicted"/>
<accession>A0A8D7ZYD2</accession>
<organism evidence="1">
    <name type="scientific">Culex pipiens</name>
    <name type="common">House mosquito</name>
    <dbReference type="NCBI Taxonomy" id="7175"/>
    <lineage>
        <taxon>Eukaryota</taxon>
        <taxon>Metazoa</taxon>
        <taxon>Ecdysozoa</taxon>
        <taxon>Arthropoda</taxon>
        <taxon>Hexapoda</taxon>
        <taxon>Insecta</taxon>
        <taxon>Pterygota</taxon>
        <taxon>Neoptera</taxon>
        <taxon>Endopterygota</taxon>
        <taxon>Diptera</taxon>
        <taxon>Nematocera</taxon>
        <taxon>Culicoidea</taxon>
        <taxon>Culicidae</taxon>
        <taxon>Culicinae</taxon>
        <taxon>Culicini</taxon>
        <taxon>Culex</taxon>
        <taxon>Culex</taxon>
    </lineage>
</organism>
<evidence type="ECO:0000313" key="1">
    <source>
        <dbReference type="EMBL" id="CAG6446044.1"/>
    </source>
</evidence>
<name>A0A8D7ZYD2_CULPI</name>
<protein>
    <submittedName>
        <fullName evidence="1">(northern house mosquito) hypothetical protein</fullName>
    </submittedName>
</protein>
<dbReference type="EMBL" id="HBUE01186412">
    <property type="protein sequence ID" value="CAG6522899.1"/>
    <property type="molecule type" value="Transcribed_RNA"/>
</dbReference>